<dbReference type="InterPro" id="IPR036259">
    <property type="entry name" value="MFS_trans_sf"/>
</dbReference>
<feature type="region of interest" description="Disordered" evidence="5">
    <location>
        <begin position="251"/>
        <end position="284"/>
    </location>
</feature>
<feature type="compositionally biased region" description="Polar residues" evidence="5">
    <location>
        <begin position="1171"/>
        <end position="1181"/>
    </location>
</feature>
<dbReference type="PANTHER" id="PTHR43184">
    <property type="entry name" value="MAJOR FACILITATOR SUPERFAMILY TRANSPORTER 16, ISOFORM B"/>
    <property type="match status" value="1"/>
</dbReference>
<feature type="transmembrane region" description="Helical" evidence="6">
    <location>
        <begin position="864"/>
        <end position="888"/>
    </location>
</feature>
<dbReference type="CDD" id="cd17342">
    <property type="entry name" value="MFS_SLC37A3"/>
    <property type="match status" value="1"/>
</dbReference>
<reference evidence="7" key="2">
    <citation type="submission" date="2022-06" db="UniProtKB">
        <authorList>
            <consortium name="EnsemblMetazoa"/>
        </authorList>
    </citation>
    <scope>IDENTIFICATION</scope>
    <source>
        <strain evidence="7">PS312</strain>
    </source>
</reference>
<evidence type="ECO:0000313" key="8">
    <source>
        <dbReference type="Proteomes" id="UP000005239"/>
    </source>
</evidence>
<evidence type="ECO:0000256" key="1">
    <source>
        <dbReference type="ARBA" id="ARBA00004141"/>
    </source>
</evidence>
<feature type="region of interest" description="Disordered" evidence="5">
    <location>
        <begin position="676"/>
        <end position="707"/>
    </location>
</feature>
<feature type="transmembrane region" description="Helical" evidence="6">
    <location>
        <begin position="800"/>
        <end position="819"/>
    </location>
</feature>
<gene>
    <name evidence="7" type="primary">WBGene00098431</name>
</gene>
<dbReference type="InterPro" id="IPR020846">
    <property type="entry name" value="MFS_dom"/>
</dbReference>
<evidence type="ECO:0000256" key="4">
    <source>
        <dbReference type="ARBA" id="ARBA00023136"/>
    </source>
</evidence>
<keyword evidence="4 6" id="KW-0472">Membrane</keyword>
<sequence>MHPRSYILTELGKATVYQNSISDKYAPCEGGMDSHRRLVPSGGVTPYARVIIAPSRPITTSHFSSYSGAGHSRQNVTMSACSVQTPTHHYTVRRPVHNDAYKSVNPAPKSYNNFRPMHQHPRSNMVFVDSPQTQQTNSSNVIDVSLLALLAEKALDSFGIFMDKQIWFEAIMMTFGENMSVVDASDKIGVNRKLLFRLMNTVRIGMGFPPMGTSSLKQFPSEDAATHRDMTPPVKRVIRVVRALPSLQPPMSPKSHDYVMSPTKSAEESFPELPQTSDEPWNENLPMPVSASTGEELIREGLHLVKSSIVNGSEPLATVPLDRSEQSRALDYASIASMRTVLIEVTRTDFKGNYEDLEAYIKNLLLRHKQDASPSVIRSMAIFVANKNANFNKITNKEKNKRQLMRTMLRMALFEKKLECTDIEFPNPMENENIDAEQNVDEYCTTSQEWLCDTVEELAVPITVTDVNIILDLIERKKDRACLKALYRFVSPLAEADAMMRVAIERQIMDGYDSSSNVSIDIFEFWSTRMETMLECLLKEYPHFFDKWKNCMKTLAANRVATNAAKEITKRRESMRIKSRVSQVPDSLYLDKIFYRDLKRSFIAFLKQLQYSGFPLSMSTVISIGEKIVKMLEEQRCIMRDAWIEWIDATLAEEDAIYLFDFSPLIYLYHKSGNFPSSQMPSRRRRLSAGGEDDSSTGGGEGRDRRRFARDNQYTHHHLIVFGITFMSFALIHAARKTLSTVKGSLISTWTRNTTAHPPLFPSSEAAENFLALLDFGFLFAYAIGLYIGGILGDRYSPRIVLSIGVWLSATVIFLFGYVTEVNSFYHSSVYFTLWVSGGLFQSVAWPTEICVMGNWFGRGSRGLIMGVWSGCASVGNIIGTLITSGVIYAGYEYAFAVNSIILFLFGFVIFFCLKVHPREIGLSEPWEWESEPNDVIEESTNSRPIGFWRAWRLPGVIPYSFAYACLKMVTYGFFFWLPYYLSSHFKWPEDDAGTLSTFFDVGGIIAAVVGGAISDRLSSRTPVVVGMLVIASFCLGVYSIVPGDFLTNAIMLTIVGFFVAGPANMISSSVSADLGKARELRGNTEALSTVTGIVDGTGSVGAAIGMLAIPAIQRHISWNAVFYGFIIMVICTTGCLLPTLYREWKDYRRSALGIDPEEMEEEDAERQGLLDNQSASHQVM</sequence>
<dbReference type="Proteomes" id="UP000005239">
    <property type="component" value="Unassembled WGS sequence"/>
</dbReference>
<feature type="region of interest" description="Disordered" evidence="5">
    <location>
        <begin position="1157"/>
        <end position="1181"/>
    </location>
</feature>
<feature type="transmembrane region" description="Helical" evidence="6">
    <location>
        <begin position="1087"/>
        <end position="1110"/>
    </location>
</feature>
<feature type="transmembrane region" description="Helical" evidence="6">
    <location>
        <begin position="831"/>
        <end position="852"/>
    </location>
</feature>
<evidence type="ECO:0000256" key="5">
    <source>
        <dbReference type="SAM" id="MobiDB-lite"/>
    </source>
</evidence>
<feature type="transmembrane region" description="Helical" evidence="6">
    <location>
        <begin position="894"/>
        <end position="914"/>
    </location>
</feature>
<dbReference type="Gene3D" id="1.20.1250.20">
    <property type="entry name" value="MFS general substrate transporter like domains"/>
    <property type="match status" value="2"/>
</dbReference>
<organism evidence="7 8">
    <name type="scientific">Pristionchus pacificus</name>
    <name type="common">Parasitic nematode worm</name>
    <dbReference type="NCBI Taxonomy" id="54126"/>
    <lineage>
        <taxon>Eukaryota</taxon>
        <taxon>Metazoa</taxon>
        <taxon>Ecdysozoa</taxon>
        <taxon>Nematoda</taxon>
        <taxon>Chromadorea</taxon>
        <taxon>Rhabditida</taxon>
        <taxon>Rhabditina</taxon>
        <taxon>Diplogasteromorpha</taxon>
        <taxon>Diplogasteroidea</taxon>
        <taxon>Neodiplogasteridae</taxon>
        <taxon>Pristionchus</taxon>
    </lineage>
</organism>
<keyword evidence="8" id="KW-1185">Reference proteome</keyword>
<accession>A0A8R1YCA9</accession>
<dbReference type="GO" id="GO:0022857">
    <property type="term" value="F:transmembrane transporter activity"/>
    <property type="evidence" value="ECO:0007669"/>
    <property type="project" value="InterPro"/>
</dbReference>
<dbReference type="EnsemblMetazoa" id="PPA08877.1">
    <property type="protein sequence ID" value="PPA08877.1"/>
    <property type="gene ID" value="WBGene00098431"/>
</dbReference>
<feature type="transmembrane region" description="Helical" evidence="6">
    <location>
        <begin position="957"/>
        <end position="978"/>
    </location>
</feature>
<evidence type="ECO:0000256" key="2">
    <source>
        <dbReference type="ARBA" id="ARBA00022692"/>
    </source>
</evidence>
<dbReference type="GO" id="GO:0005789">
    <property type="term" value="C:endoplasmic reticulum membrane"/>
    <property type="evidence" value="ECO:0000318"/>
    <property type="project" value="GO_Central"/>
</dbReference>
<feature type="transmembrane region" description="Helical" evidence="6">
    <location>
        <begin position="1022"/>
        <end position="1041"/>
    </location>
</feature>
<dbReference type="Pfam" id="PF07690">
    <property type="entry name" value="MFS_1"/>
    <property type="match status" value="1"/>
</dbReference>
<dbReference type="SUPFAM" id="SSF103473">
    <property type="entry name" value="MFS general substrate transporter"/>
    <property type="match status" value="1"/>
</dbReference>
<dbReference type="PROSITE" id="PS50850">
    <property type="entry name" value="MFS"/>
    <property type="match status" value="1"/>
</dbReference>
<name>A0A2A6CAK5_PRIPA</name>
<accession>A0A2A6CAK5</accession>
<feature type="transmembrane region" description="Helical" evidence="6">
    <location>
        <begin position="998"/>
        <end position="1015"/>
    </location>
</feature>
<dbReference type="InterPro" id="IPR011701">
    <property type="entry name" value="MFS"/>
</dbReference>
<evidence type="ECO:0000313" key="7">
    <source>
        <dbReference type="EnsemblMetazoa" id="PPA08877.1"/>
    </source>
</evidence>
<comment type="subcellular location">
    <subcellularLocation>
        <location evidence="1">Membrane</location>
        <topology evidence="1">Multi-pass membrane protein</topology>
    </subcellularLocation>
</comment>
<evidence type="ECO:0000256" key="3">
    <source>
        <dbReference type="ARBA" id="ARBA00022989"/>
    </source>
</evidence>
<reference evidence="8" key="1">
    <citation type="journal article" date="2008" name="Nat. Genet.">
        <title>The Pristionchus pacificus genome provides a unique perspective on nematode lifestyle and parasitism.</title>
        <authorList>
            <person name="Dieterich C."/>
            <person name="Clifton S.W."/>
            <person name="Schuster L.N."/>
            <person name="Chinwalla A."/>
            <person name="Delehaunty K."/>
            <person name="Dinkelacker I."/>
            <person name="Fulton L."/>
            <person name="Fulton R."/>
            <person name="Godfrey J."/>
            <person name="Minx P."/>
            <person name="Mitreva M."/>
            <person name="Roeseler W."/>
            <person name="Tian H."/>
            <person name="Witte H."/>
            <person name="Yang S.P."/>
            <person name="Wilson R.K."/>
            <person name="Sommer R.J."/>
        </authorList>
    </citation>
    <scope>NUCLEOTIDE SEQUENCE [LARGE SCALE GENOMIC DNA]</scope>
    <source>
        <strain evidence="8">PS312</strain>
    </source>
</reference>
<dbReference type="AlphaFoldDB" id="A0A2A6CAK5"/>
<feature type="transmembrane region" description="Helical" evidence="6">
    <location>
        <begin position="1047"/>
        <end position="1067"/>
    </location>
</feature>
<keyword evidence="3 6" id="KW-1133">Transmembrane helix</keyword>
<feature type="transmembrane region" description="Helical" evidence="6">
    <location>
        <begin position="770"/>
        <end position="788"/>
    </location>
</feature>
<feature type="transmembrane region" description="Helical" evidence="6">
    <location>
        <begin position="1122"/>
        <end position="1142"/>
    </location>
</feature>
<proteinExistence type="predicted"/>
<evidence type="ECO:0000256" key="6">
    <source>
        <dbReference type="SAM" id="Phobius"/>
    </source>
</evidence>
<keyword evidence="2 6" id="KW-0812">Transmembrane</keyword>
<dbReference type="PANTHER" id="PTHR43184:SF12">
    <property type="entry name" value="SUGAR PHOSPHATE EXCHANGER 3"/>
    <property type="match status" value="1"/>
</dbReference>
<protein>
    <submittedName>
        <fullName evidence="7">Membrane transporter</fullName>
    </submittedName>
</protein>